<feature type="transmembrane region" description="Helical" evidence="3">
    <location>
        <begin position="95"/>
        <end position="114"/>
    </location>
</feature>
<reference evidence="5" key="1">
    <citation type="submission" date="2024-07" db="EMBL/GenBank/DDBJ databases">
        <title>Complete genome sequences of cellulolytic bacteria, Kitasatospora sp. CMC57 and Streptomyces sp. CMC78, isolated from Japanese agricultural soil.</title>
        <authorList>
            <person name="Hashimoto T."/>
            <person name="Ito M."/>
            <person name="Iwamoto M."/>
            <person name="Fukahori D."/>
            <person name="Shoda T."/>
            <person name="Sakoda M."/>
            <person name="Morohoshi T."/>
            <person name="Mitsuboshi M."/>
            <person name="Nishizawa T."/>
        </authorList>
    </citation>
    <scope>NUCLEOTIDE SEQUENCE</scope>
    <source>
        <strain evidence="5">CMC78</strain>
    </source>
</reference>
<proteinExistence type="predicted"/>
<dbReference type="InterPro" id="IPR041916">
    <property type="entry name" value="Anti_sigma_zinc_sf"/>
</dbReference>
<accession>A0AB33K914</accession>
<keyword evidence="2" id="KW-0804">Transcription</keyword>
<keyword evidence="3" id="KW-1133">Transmembrane helix</keyword>
<keyword evidence="3" id="KW-0812">Transmembrane</keyword>
<evidence type="ECO:0000256" key="3">
    <source>
        <dbReference type="SAM" id="Phobius"/>
    </source>
</evidence>
<dbReference type="InterPro" id="IPR027383">
    <property type="entry name" value="Znf_put"/>
</dbReference>
<keyword evidence="3" id="KW-0472">Membrane</keyword>
<name>A0AB33K914_9ACTN</name>
<organism evidence="5">
    <name type="scientific">Streptomyces sp. CMC78</name>
    <dbReference type="NCBI Taxonomy" id="3231512"/>
    <lineage>
        <taxon>Bacteria</taxon>
        <taxon>Bacillati</taxon>
        <taxon>Actinomycetota</taxon>
        <taxon>Actinomycetes</taxon>
        <taxon>Kitasatosporales</taxon>
        <taxon>Streptomycetaceae</taxon>
        <taxon>Streptomyces</taxon>
    </lineage>
</organism>
<evidence type="ECO:0000259" key="4">
    <source>
        <dbReference type="Pfam" id="PF13490"/>
    </source>
</evidence>
<gene>
    <name evidence="5" type="ORF">SCMC78_04520</name>
</gene>
<dbReference type="EMBL" id="AP035884">
    <property type="protein sequence ID" value="BFP50645.1"/>
    <property type="molecule type" value="Genomic_DNA"/>
</dbReference>
<dbReference type="KEGG" id="stcm:SCMC78_04520"/>
<evidence type="ECO:0000256" key="1">
    <source>
        <dbReference type="ARBA" id="ARBA00023015"/>
    </source>
</evidence>
<protein>
    <submittedName>
        <fullName evidence="5">Zf-HC2 domain-containing protein</fullName>
    </submittedName>
</protein>
<evidence type="ECO:0000313" key="5">
    <source>
        <dbReference type="EMBL" id="BFP50645.1"/>
    </source>
</evidence>
<sequence length="223" mass="22498">MSDAWLVPVPQYMQTTEPHIRVGAYALGVLGSTDAFRFEEHLGDCPGCRERAREFAGVRDGLAVAGPPVAPGSGLAERLTAVVAAGRRRAGRRRLALVAAAVVLAVGGPAWVAGVSGGPADGADVQRWSGSDGASGVAAVVTAAGREWGTAVALEVARVPVVGVCALVAVGRDGSEETVGSWSAGGAGEGPVEVSGGSALRPEGIDHFEVRTAGGRRLVTVTR</sequence>
<dbReference type="RefSeq" id="WP_408053256.1">
    <property type="nucleotide sequence ID" value="NZ_AP035884.1"/>
</dbReference>
<dbReference type="Gene3D" id="1.10.10.1320">
    <property type="entry name" value="Anti-sigma factor, zinc-finger domain"/>
    <property type="match status" value="1"/>
</dbReference>
<feature type="domain" description="Putative zinc-finger" evidence="4">
    <location>
        <begin position="21"/>
        <end position="49"/>
    </location>
</feature>
<evidence type="ECO:0000256" key="2">
    <source>
        <dbReference type="ARBA" id="ARBA00023163"/>
    </source>
</evidence>
<dbReference type="Pfam" id="PF13490">
    <property type="entry name" value="zf-HC2"/>
    <property type="match status" value="1"/>
</dbReference>
<dbReference type="AlphaFoldDB" id="A0AB33K914"/>
<keyword evidence="1" id="KW-0805">Transcription regulation</keyword>